<dbReference type="RefSeq" id="XP_024666454.1">
    <property type="nucleotide sequence ID" value="XM_024810686.1"/>
</dbReference>
<dbReference type="GO" id="GO:0016747">
    <property type="term" value="F:acyltransferase activity, transferring groups other than amino-acyl groups"/>
    <property type="evidence" value="ECO:0007669"/>
    <property type="project" value="InterPro"/>
</dbReference>
<organism evidence="4 5">
    <name type="scientific">Wickerhamiella sorbophila</name>
    <dbReference type="NCBI Taxonomy" id="45607"/>
    <lineage>
        <taxon>Eukaryota</taxon>
        <taxon>Fungi</taxon>
        <taxon>Dikarya</taxon>
        <taxon>Ascomycota</taxon>
        <taxon>Saccharomycotina</taxon>
        <taxon>Dipodascomycetes</taxon>
        <taxon>Dipodascales</taxon>
        <taxon>Trichomonascaceae</taxon>
        <taxon>Wickerhamiella</taxon>
    </lineage>
</organism>
<name>A0A2T0FNG2_9ASCO</name>
<dbReference type="InterPro" id="IPR052742">
    <property type="entry name" value="Mito_N-acetyltransferase"/>
</dbReference>
<dbReference type="Pfam" id="PF00583">
    <property type="entry name" value="Acetyltransf_1"/>
    <property type="match status" value="1"/>
</dbReference>
<dbReference type="Proteomes" id="UP000238350">
    <property type="component" value="Unassembled WGS sequence"/>
</dbReference>
<dbReference type="Gene3D" id="3.40.630.30">
    <property type="match status" value="1"/>
</dbReference>
<dbReference type="InterPro" id="IPR015416">
    <property type="entry name" value="Znf_H2C2_histone_UAS-bd"/>
</dbReference>
<dbReference type="OrthoDB" id="10264707at2759"/>
<proteinExistence type="predicted"/>
<dbReference type="SUPFAM" id="SSF55729">
    <property type="entry name" value="Acyl-CoA N-acyltransferases (Nat)"/>
    <property type="match status" value="1"/>
</dbReference>
<dbReference type="PANTHER" id="PTHR43138">
    <property type="entry name" value="ACETYLTRANSFERASE, GNAT FAMILY"/>
    <property type="match status" value="1"/>
</dbReference>
<dbReference type="Pfam" id="PF09337">
    <property type="entry name" value="zf-H2C2"/>
    <property type="match status" value="1"/>
</dbReference>
<evidence type="ECO:0000259" key="3">
    <source>
        <dbReference type="Pfam" id="PF09337"/>
    </source>
</evidence>
<dbReference type="InterPro" id="IPR016181">
    <property type="entry name" value="Acyl_CoA_acyltransferase"/>
</dbReference>
<dbReference type="AlphaFoldDB" id="A0A2T0FNG2"/>
<dbReference type="Gene3D" id="1.10.340.70">
    <property type="match status" value="1"/>
</dbReference>
<evidence type="ECO:0000313" key="5">
    <source>
        <dbReference type="Proteomes" id="UP000238350"/>
    </source>
</evidence>
<dbReference type="GO" id="GO:0005634">
    <property type="term" value="C:nucleus"/>
    <property type="evidence" value="ECO:0007669"/>
    <property type="project" value="TreeGrafter"/>
</dbReference>
<dbReference type="PANTHER" id="PTHR43138:SF2">
    <property type="entry name" value="PROTEIN SPT10"/>
    <property type="match status" value="1"/>
</dbReference>
<evidence type="ECO:0000256" key="1">
    <source>
        <dbReference type="SAM" id="MobiDB-lite"/>
    </source>
</evidence>
<evidence type="ECO:0000313" key="4">
    <source>
        <dbReference type="EMBL" id="PRT56509.1"/>
    </source>
</evidence>
<gene>
    <name evidence="4" type="ORF">B9G98_04129</name>
</gene>
<protein>
    <submittedName>
        <fullName evidence="4">Protein SPT10</fullName>
    </submittedName>
</protein>
<dbReference type="GeneID" id="36517877"/>
<keyword evidence="5" id="KW-1185">Reference proteome</keyword>
<sequence>MAVDAENTLEPSPFQQVSHPVNQALDRYTVLLRDGETTATIYPITSAAELPIDLLVFLCDEFNMEIERGDTMPFYSPMGIEAFQNYWFSGVVGVMLLGRTPIIHNRNHWEKECLGTFFLTPSYPDRCKSICTGNFLVNAGIRGKGIGRTMVECYLDWAQRLGYTFSLFNLVYDTNIAARRVFEVLKYKRVGRIPSGAMLKNMTHAVDILMLGRELQGAKPDEVGEMRFDRIKYYLETGKYPPDADRQEKSRLRSSSAHYRLRDGRLMLKDREVISDPSEQLKIVKRVHNLNHSGINKTTSMVAERYHWARIKDTAALAIRDCARCRDTNPTRNKRQKPGDDNPENVEPAPPSLALDADLHDEILKFNADEGMGLQRFSYRPSFSAQTGIPVDPEVQSAFDEHVHEGEEIAIARALIQANGDRMF</sequence>
<dbReference type="STRING" id="45607.A0A2T0FNG2"/>
<accession>A0A2T0FNG2</accession>
<dbReference type="InterPro" id="IPR000182">
    <property type="entry name" value="GNAT_dom"/>
</dbReference>
<evidence type="ECO:0000259" key="2">
    <source>
        <dbReference type="Pfam" id="PF00583"/>
    </source>
</evidence>
<feature type="region of interest" description="Disordered" evidence="1">
    <location>
        <begin position="327"/>
        <end position="353"/>
    </location>
</feature>
<feature type="domain" description="N-acetyltransferase" evidence="2">
    <location>
        <begin position="134"/>
        <end position="183"/>
    </location>
</feature>
<reference evidence="4 5" key="1">
    <citation type="submission" date="2017-04" db="EMBL/GenBank/DDBJ databases">
        <title>Genome sequencing of [Candida] sorbophila.</title>
        <authorList>
            <person name="Ahn J.O."/>
        </authorList>
    </citation>
    <scope>NUCLEOTIDE SEQUENCE [LARGE SCALE GENOMIC DNA]</scope>
    <source>
        <strain evidence="4 5">DS02</strain>
    </source>
</reference>
<comment type="caution">
    <text evidence="4">The sequence shown here is derived from an EMBL/GenBank/DDBJ whole genome shotgun (WGS) entry which is preliminary data.</text>
</comment>
<dbReference type="EMBL" id="NDIQ01000022">
    <property type="protein sequence ID" value="PRT56509.1"/>
    <property type="molecule type" value="Genomic_DNA"/>
</dbReference>
<feature type="domain" description="Zinc finger H2C2-type histone UAS binding" evidence="3">
    <location>
        <begin position="288"/>
        <end position="326"/>
    </location>
</feature>